<proteinExistence type="predicted"/>
<dbReference type="Proteomes" id="UP001207468">
    <property type="component" value="Unassembled WGS sequence"/>
</dbReference>
<gene>
    <name evidence="1" type="ORF">F5148DRAFT_1307148</name>
</gene>
<evidence type="ECO:0000313" key="1">
    <source>
        <dbReference type="EMBL" id="KAI9507616.1"/>
    </source>
</evidence>
<name>A0ACC0U8P7_9AGAM</name>
<dbReference type="EMBL" id="JAGFNK010000118">
    <property type="protein sequence ID" value="KAI9507616.1"/>
    <property type="molecule type" value="Genomic_DNA"/>
</dbReference>
<accession>A0ACC0U8P7</accession>
<organism evidence="1 2">
    <name type="scientific">Russula earlei</name>
    <dbReference type="NCBI Taxonomy" id="71964"/>
    <lineage>
        <taxon>Eukaryota</taxon>
        <taxon>Fungi</taxon>
        <taxon>Dikarya</taxon>
        <taxon>Basidiomycota</taxon>
        <taxon>Agaricomycotina</taxon>
        <taxon>Agaricomycetes</taxon>
        <taxon>Russulales</taxon>
        <taxon>Russulaceae</taxon>
        <taxon>Russula</taxon>
    </lineage>
</organism>
<protein>
    <submittedName>
        <fullName evidence="1">Uncharacterized protein</fullName>
    </submittedName>
</protein>
<reference evidence="1" key="1">
    <citation type="submission" date="2021-03" db="EMBL/GenBank/DDBJ databases">
        <title>Evolutionary priming and transition to the ectomycorrhizal habit in an iconic lineage of mushroom-forming fungi: is preadaptation a requirement?</title>
        <authorList>
            <consortium name="DOE Joint Genome Institute"/>
            <person name="Looney B.P."/>
            <person name="Miyauchi S."/>
            <person name="Morin E."/>
            <person name="Drula E."/>
            <person name="Courty P.E."/>
            <person name="Chicoki N."/>
            <person name="Fauchery L."/>
            <person name="Kohler A."/>
            <person name="Kuo A."/>
            <person name="LaButti K."/>
            <person name="Pangilinan J."/>
            <person name="Lipzen A."/>
            <person name="Riley R."/>
            <person name="Andreopoulos W."/>
            <person name="He G."/>
            <person name="Johnson J."/>
            <person name="Barry K.W."/>
            <person name="Grigoriev I.V."/>
            <person name="Nagy L."/>
            <person name="Hibbett D."/>
            <person name="Henrissat B."/>
            <person name="Matheny P.B."/>
            <person name="Labbe J."/>
            <person name="Martin A.F."/>
        </authorList>
    </citation>
    <scope>NUCLEOTIDE SEQUENCE</scope>
    <source>
        <strain evidence="1">BPL698</strain>
    </source>
</reference>
<comment type="caution">
    <text evidence="1">The sequence shown here is derived from an EMBL/GenBank/DDBJ whole genome shotgun (WGS) entry which is preliminary data.</text>
</comment>
<evidence type="ECO:0000313" key="2">
    <source>
        <dbReference type="Proteomes" id="UP001207468"/>
    </source>
</evidence>
<sequence>MRLAPAHPYAHSLRGQPVSWSTSAVHTLRASSLEEVESRSVSIGSEYDSATAFASVLASPLSKPEASIPETLGIGNGHPYVKHGSGITLILSGHQAGTPLPLYSSGSLMSGMIALAKPTGVASVDVKLEGSISIREIQGGGRSSVCFFSDQLVAWTASGSRLPDDFRFRRIVPSYSHDQRLLPPTFDSRLSSIPGFRVSVKWAVVVTFTRARTNPLFFLRRTSRLSVPIGYIPRTRPPLQGLFPFAPSSPNTSFVDIVPTRREHTPPIHTQVAFFFPRGGKLIIRADMIPPRPNQIYLRSQITPMTEVIPFRIVLSAPDSYLKPFLNGPSPASFLPLGGSPIEDTSSGPVCVQLMRRIGADPRETFVVVVGELATSTERGAVIGEGILSNPEIGQETVSWRGEVRVHLDRAMPGGFITDRLVVQDVLVLTLNAPTVHTHAFPFRQVVPMRLTTDLPGTSGAAVITGV</sequence>
<keyword evidence="2" id="KW-1185">Reference proteome</keyword>